<accession>A0A1W1XML8</accession>
<evidence type="ECO:0000313" key="2">
    <source>
        <dbReference type="Proteomes" id="UP000192761"/>
    </source>
</evidence>
<organism evidence="1 2">
    <name type="scientific">Andreprevotia lacus DSM 23236</name>
    <dbReference type="NCBI Taxonomy" id="1121001"/>
    <lineage>
        <taxon>Bacteria</taxon>
        <taxon>Pseudomonadati</taxon>
        <taxon>Pseudomonadota</taxon>
        <taxon>Betaproteobacteria</taxon>
        <taxon>Neisseriales</taxon>
        <taxon>Chitinibacteraceae</taxon>
        <taxon>Andreprevotia</taxon>
    </lineage>
</organism>
<evidence type="ECO:0008006" key="3">
    <source>
        <dbReference type="Google" id="ProtNLM"/>
    </source>
</evidence>
<keyword evidence="2" id="KW-1185">Reference proteome</keyword>
<dbReference type="InterPro" id="IPR009883">
    <property type="entry name" value="YgfX"/>
</dbReference>
<gene>
    <name evidence="1" type="ORF">SAMN02745857_02086</name>
</gene>
<evidence type="ECO:0000313" key="1">
    <source>
        <dbReference type="EMBL" id="SMC25239.1"/>
    </source>
</evidence>
<dbReference type="EMBL" id="FWXD01000011">
    <property type="protein sequence ID" value="SMC25239.1"/>
    <property type="molecule type" value="Genomic_DNA"/>
</dbReference>
<name>A0A1W1XML8_9NEIS</name>
<protein>
    <recommendedName>
        <fullName evidence="3">Toxin CptA</fullName>
    </recommendedName>
</protein>
<dbReference type="RefSeq" id="WP_084090741.1">
    <property type="nucleotide sequence ID" value="NZ_FWXD01000011.1"/>
</dbReference>
<reference evidence="1 2" key="1">
    <citation type="submission" date="2017-04" db="EMBL/GenBank/DDBJ databases">
        <authorList>
            <person name="Afonso C.L."/>
            <person name="Miller P.J."/>
            <person name="Scott M.A."/>
            <person name="Spackman E."/>
            <person name="Goraichik I."/>
            <person name="Dimitrov K.M."/>
            <person name="Suarez D.L."/>
            <person name="Swayne D.E."/>
        </authorList>
    </citation>
    <scope>NUCLEOTIDE SEQUENCE [LARGE SCALE GENOMIC DNA]</scope>
    <source>
        <strain evidence="1 2">DSM 23236</strain>
    </source>
</reference>
<dbReference type="STRING" id="1121001.SAMN02745857_02086"/>
<sequence>MQPPSLLLGPSRRARGLLVTCHALALAVTIALPLPWWPPASLLIALSWWQARRTVLPLRLSALPDGQIRLDWPDGRSEDAMLQPSTRVTGWLTVLHLHVDGRRLAVPLWPDSGDAELLRQWRVWLRWHWPALQRNNPMVSE</sequence>
<dbReference type="AlphaFoldDB" id="A0A1W1XML8"/>
<dbReference type="OrthoDB" id="8592690at2"/>
<proteinExistence type="predicted"/>
<dbReference type="Pfam" id="PF07254">
    <property type="entry name" value="Cpta_toxin"/>
    <property type="match status" value="1"/>
</dbReference>
<dbReference type="Proteomes" id="UP000192761">
    <property type="component" value="Unassembled WGS sequence"/>
</dbReference>